<proteinExistence type="predicted"/>
<feature type="region of interest" description="Disordered" evidence="2">
    <location>
        <begin position="311"/>
        <end position="379"/>
    </location>
</feature>
<name>A0A8X6XQ29_9ARAC</name>
<evidence type="ECO:0000256" key="1">
    <source>
        <dbReference type="PROSITE-ProRule" id="PRU00042"/>
    </source>
</evidence>
<evidence type="ECO:0000313" key="5">
    <source>
        <dbReference type="Proteomes" id="UP000886998"/>
    </source>
</evidence>
<dbReference type="Proteomes" id="UP000886998">
    <property type="component" value="Unassembled WGS sequence"/>
</dbReference>
<dbReference type="AlphaFoldDB" id="A0A8X6XQ29"/>
<dbReference type="InterPro" id="IPR013087">
    <property type="entry name" value="Znf_C2H2_type"/>
</dbReference>
<accession>A0A8X6XQ29</accession>
<dbReference type="SMART" id="SM00355">
    <property type="entry name" value="ZnF_C2H2"/>
    <property type="match status" value="3"/>
</dbReference>
<keyword evidence="1" id="KW-0479">Metal-binding</keyword>
<evidence type="ECO:0000313" key="4">
    <source>
        <dbReference type="EMBL" id="GFY55586.1"/>
    </source>
</evidence>
<keyword evidence="5" id="KW-1185">Reference proteome</keyword>
<dbReference type="EMBL" id="BMAV01010487">
    <property type="protein sequence ID" value="GFY55586.1"/>
    <property type="molecule type" value="Genomic_DNA"/>
</dbReference>
<dbReference type="PROSITE" id="PS50157">
    <property type="entry name" value="ZINC_FINGER_C2H2_2"/>
    <property type="match status" value="1"/>
</dbReference>
<keyword evidence="1" id="KW-0863">Zinc-finger</keyword>
<dbReference type="PROSITE" id="PS00028">
    <property type="entry name" value="ZINC_FINGER_C2H2_1"/>
    <property type="match status" value="2"/>
</dbReference>
<feature type="domain" description="C2H2-type" evidence="3">
    <location>
        <begin position="103"/>
        <end position="131"/>
    </location>
</feature>
<organism evidence="4 5">
    <name type="scientific">Trichonephila inaurata madagascariensis</name>
    <dbReference type="NCBI Taxonomy" id="2747483"/>
    <lineage>
        <taxon>Eukaryota</taxon>
        <taxon>Metazoa</taxon>
        <taxon>Ecdysozoa</taxon>
        <taxon>Arthropoda</taxon>
        <taxon>Chelicerata</taxon>
        <taxon>Arachnida</taxon>
        <taxon>Araneae</taxon>
        <taxon>Araneomorphae</taxon>
        <taxon>Entelegynae</taxon>
        <taxon>Araneoidea</taxon>
        <taxon>Nephilidae</taxon>
        <taxon>Trichonephila</taxon>
        <taxon>Trichonephila inaurata</taxon>
    </lineage>
</organism>
<reference evidence="4" key="1">
    <citation type="submission" date="2020-08" db="EMBL/GenBank/DDBJ databases">
        <title>Multicomponent nature underlies the extraordinary mechanical properties of spider dragline silk.</title>
        <authorList>
            <person name="Kono N."/>
            <person name="Nakamura H."/>
            <person name="Mori M."/>
            <person name="Yoshida Y."/>
            <person name="Ohtoshi R."/>
            <person name="Malay A.D."/>
            <person name="Moran D.A.P."/>
            <person name="Tomita M."/>
            <person name="Numata K."/>
            <person name="Arakawa K."/>
        </authorList>
    </citation>
    <scope>NUCLEOTIDE SEQUENCE</scope>
</reference>
<feature type="compositionally biased region" description="Basic and acidic residues" evidence="2">
    <location>
        <begin position="370"/>
        <end position="379"/>
    </location>
</feature>
<comment type="caution">
    <text evidence="4">The sequence shown here is derived from an EMBL/GenBank/DDBJ whole genome shotgun (WGS) entry which is preliminary data.</text>
</comment>
<protein>
    <recommendedName>
        <fullName evidence="3">C2H2-type domain-containing protein</fullName>
    </recommendedName>
</protein>
<dbReference type="Gene3D" id="3.30.160.60">
    <property type="entry name" value="Classic Zinc Finger"/>
    <property type="match status" value="1"/>
</dbReference>
<evidence type="ECO:0000259" key="3">
    <source>
        <dbReference type="PROSITE" id="PS50157"/>
    </source>
</evidence>
<feature type="compositionally biased region" description="Basic and acidic residues" evidence="2">
    <location>
        <begin position="325"/>
        <end position="334"/>
    </location>
</feature>
<sequence length="379" mass="41300">MVASQSALLDHARRVHEVEDEITFAFEASEEPVASLQAAPPSTRNVTVSVVNEFPCTWCSGRMPLSFLSQVALDGHVTQCHPGAKEARDAPEPSRKKKYKEAVWCPHCARMLSPQQSLSQHIRTVHNDSFKKKNDGQTHTKVVRFAKDVADASACPSTPAYNVLCPDEPSRHVATTSHANSEPAPPIQTAASHTIPTLAGDASTTCDICGHACRTRKGLTYHLLRNHGVPVGEERKRTAEPSLPVRLGSRSGVKQYDSPSRRKCSPARYLDVRGIQHSKVLLDVQLAQAPLNSCAQEAGLLNHEKVRTGQAIKDRMPALQIQRGPNKEGEESRRALASLSSGDPGSMRLAPPPNHLPETHPRSNPGNEQGKTKPERGKN</sequence>
<keyword evidence="1" id="KW-0862">Zinc</keyword>
<gene>
    <name evidence="4" type="ORF">TNIN_207021</name>
</gene>
<evidence type="ECO:0000256" key="2">
    <source>
        <dbReference type="SAM" id="MobiDB-lite"/>
    </source>
</evidence>
<dbReference type="GO" id="GO:0008270">
    <property type="term" value="F:zinc ion binding"/>
    <property type="evidence" value="ECO:0007669"/>
    <property type="project" value="UniProtKB-KW"/>
</dbReference>